<protein>
    <submittedName>
        <fullName evidence="1">Uncharacterized protein</fullName>
    </submittedName>
</protein>
<accession>X0XE04</accession>
<evidence type="ECO:0000313" key="1">
    <source>
        <dbReference type="EMBL" id="GAG34883.1"/>
    </source>
</evidence>
<name>X0XE04_9ZZZZ</name>
<dbReference type="AlphaFoldDB" id="X0XE04"/>
<sequence>MRAGFAEIDITPPVGILKMGWLKRIVSDRVLDPLYARAAVFEHEGARVGFIQLDTLSI</sequence>
<proteinExistence type="predicted"/>
<comment type="caution">
    <text evidence="1">The sequence shown here is derived from an EMBL/GenBank/DDBJ whole genome shotgun (WGS) entry which is preliminary data.</text>
</comment>
<gene>
    <name evidence="1" type="ORF">S01H1_74189</name>
</gene>
<reference evidence="1" key="1">
    <citation type="journal article" date="2014" name="Front. Microbiol.">
        <title>High frequency of phylogenetically diverse reductive dehalogenase-homologous genes in deep subseafloor sedimentary metagenomes.</title>
        <authorList>
            <person name="Kawai M."/>
            <person name="Futagami T."/>
            <person name="Toyoda A."/>
            <person name="Takaki Y."/>
            <person name="Nishi S."/>
            <person name="Hori S."/>
            <person name="Arai W."/>
            <person name="Tsubouchi T."/>
            <person name="Morono Y."/>
            <person name="Uchiyama I."/>
            <person name="Ito T."/>
            <person name="Fujiyama A."/>
            <person name="Inagaki F."/>
            <person name="Takami H."/>
        </authorList>
    </citation>
    <scope>NUCLEOTIDE SEQUENCE</scope>
    <source>
        <strain evidence="1">Expedition CK06-06</strain>
    </source>
</reference>
<feature type="non-terminal residue" evidence="1">
    <location>
        <position position="58"/>
    </location>
</feature>
<organism evidence="1">
    <name type="scientific">marine sediment metagenome</name>
    <dbReference type="NCBI Taxonomy" id="412755"/>
    <lineage>
        <taxon>unclassified sequences</taxon>
        <taxon>metagenomes</taxon>
        <taxon>ecological metagenomes</taxon>
    </lineage>
</organism>
<dbReference type="EMBL" id="BARS01049612">
    <property type="protein sequence ID" value="GAG34883.1"/>
    <property type="molecule type" value="Genomic_DNA"/>
</dbReference>